<dbReference type="PANTHER" id="PTHR31602:SF63">
    <property type="entry name" value="GROWTH-REGULATING FACTOR 3"/>
    <property type="match status" value="1"/>
</dbReference>
<sequence>MDSHQWRGRLQSDRQPSAGLPKLQFLDHQQSPASAISLLGPEHNSSLNNTLSPFPTPEWSRSVSPSFLLSIAGIGFFTLAQWQELELQALIYKNMIAGVSVPLELVLPIKRSLLGASPFSHHPELYHHLQPSWLQTGYWGRWVVDPEPGRCRRTDGKKWRCSREVVVGQKYCERHVHRGRNRSRKHVEIPTPTSTDGFKAALSSPSCLPRANHFDPSPSLPTLDILPLDRSMRDCPETYHILLVNTSTLFKISKCKDRIIDCKTVERSFQSNRSNFCLRELRDNKAEGYVLQKFFDEWPKSQQEANDTVNYTSHPASSTHLSISIPGNPPSDFSLKLSTGNDAKKPRQASNNGGADGQLVCSSNNWSGWGHHGEASMGGPLAEALRSSAPTHSPTSVLHKPNGSVSETSSISP</sequence>
<evidence type="ECO:0000259" key="8">
    <source>
        <dbReference type="PROSITE" id="PS51667"/>
    </source>
</evidence>
<keyword evidence="5" id="KW-0805">Transcription regulation</keyword>
<keyword evidence="5" id="KW-0010">Activator</keyword>
<evidence type="ECO:0000313" key="9">
    <source>
        <dbReference type="EMBL" id="URE37637.1"/>
    </source>
</evidence>
<name>A0A9E7HVZ9_9LILI</name>
<evidence type="ECO:0000256" key="6">
    <source>
        <dbReference type="SAM" id="MobiDB-lite"/>
    </source>
</evidence>
<feature type="domain" description="QLQ" evidence="7">
    <location>
        <begin position="76"/>
        <end position="111"/>
    </location>
</feature>
<dbReference type="PROSITE" id="PS51667">
    <property type="entry name" value="WRC"/>
    <property type="match status" value="1"/>
</dbReference>
<feature type="short sequence motif" description="Bipartite nuclear localization signal" evidence="4">
    <location>
        <begin position="178"/>
        <end position="185"/>
    </location>
</feature>
<evidence type="ECO:0000256" key="2">
    <source>
        <dbReference type="ARBA" id="ARBA00008122"/>
    </source>
</evidence>
<evidence type="ECO:0000256" key="5">
    <source>
        <dbReference type="RuleBase" id="RU367127"/>
    </source>
</evidence>
<dbReference type="GO" id="GO:0032502">
    <property type="term" value="P:developmental process"/>
    <property type="evidence" value="ECO:0007669"/>
    <property type="project" value="InterPro"/>
</dbReference>
<evidence type="ECO:0000256" key="1">
    <source>
        <dbReference type="ARBA" id="ARBA00004123"/>
    </source>
</evidence>
<comment type="function">
    <text evidence="5">Transcription activator.</text>
</comment>
<dbReference type="Pfam" id="PF08879">
    <property type="entry name" value="WRC"/>
    <property type="match status" value="1"/>
</dbReference>
<organism evidence="9 10">
    <name type="scientific">Musa troglodytarum</name>
    <name type="common">fe'i banana</name>
    <dbReference type="NCBI Taxonomy" id="320322"/>
    <lineage>
        <taxon>Eukaryota</taxon>
        <taxon>Viridiplantae</taxon>
        <taxon>Streptophyta</taxon>
        <taxon>Embryophyta</taxon>
        <taxon>Tracheophyta</taxon>
        <taxon>Spermatophyta</taxon>
        <taxon>Magnoliopsida</taxon>
        <taxon>Liliopsida</taxon>
        <taxon>Zingiberales</taxon>
        <taxon>Musaceae</taxon>
        <taxon>Musa</taxon>
    </lineage>
</organism>
<evidence type="ECO:0000256" key="3">
    <source>
        <dbReference type="ARBA" id="ARBA00023242"/>
    </source>
</evidence>
<keyword evidence="3 4" id="KW-0539">Nucleus</keyword>
<feature type="short sequence motif" description="Bipartite nuclear localization signal" evidence="4">
    <location>
        <begin position="150"/>
        <end position="160"/>
    </location>
</feature>
<dbReference type="InterPro" id="IPR031137">
    <property type="entry name" value="GRF"/>
</dbReference>
<dbReference type="AlphaFoldDB" id="A0A9E7HVZ9"/>
<dbReference type="Pfam" id="PF08880">
    <property type="entry name" value="QLQ"/>
    <property type="match status" value="1"/>
</dbReference>
<evidence type="ECO:0000259" key="7">
    <source>
        <dbReference type="PROSITE" id="PS51666"/>
    </source>
</evidence>
<feature type="domain" description="WRC" evidence="8">
    <location>
        <begin position="145"/>
        <end position="189"/>
    </location>
</feature>
<dbReference type="SMART" id="SM00951">
    <property type="entry name" value="QLQ"/>
    <property type="match status" value="1"/>
</dbReference>
<comment type="subcellular location">
    <subcellularLocation>
        <location evidence="1 4 5">Nucleus</location>
    </subcellularLocation>
</comment>
<comment type="similarity">
    <text evidence="2 5">Belongs to the GRF family.</text>
</comment>
<feature type="region of interest" description="Disordered" evidence="6">
    <location>
        <begin position="369"/>
        <end position="413"/>
    </location>
</feature>
<gene>
    <name evidence="9" type="ORF">MUK42_17688</name>
</gene>
<dbReference type="PANTHER" id="PTHR31602">
    <property type="entry name" value="GROWTH-REGULATING FACTOR 5"/>
    <property type="match status" value="1"/>
</dbReference>
<dbReference type="GO" id="GO:0006355">
    <property type="term" value="P:regulation of DNA-templated transcription"/>
    <property type="evidence" value="ECO:0007669"/>
    <property type="project" value="InterPro"/>
</dbReference>
<feature type="region of interest" description="Disordered" evidence="6">
    <location>
        <begin position="332"/>
        <end position="357"/>
    </location>
</feature>
<keyword evidence="10" id="KW-1185">Reference proteome</keyword>
<dbReference type="GO" id="GO:0005634">
    <property type="term" value="C:nucleus"/>
    <property type="evidence" value="ECO:0007669"/>
    <property type="project" value="UniProtKB-SubCell"/>
</dbReference>
<proteinExistence type="inferred from homology"/>
<evidence type="ECO:0000313" key="10">
    <source>
        <dbReference type="Proteomes" id="UP001055439"/>
    </source>
</evidence>
<dbReference type="GO" id="GO:0006351">
    <property type="term" value="P:DNA-templated transcription"/>
    <property type="evidence" value="ECO:0007669"/>
    <property type="project" value="UniProtKB-UniRule"/>
</dbReference>
<dbReference type="Proteomes" id="UP001055439">
    <property type="component" value="Chromosome 8"/>
</dbReference>
<dbReference type="EMBL" id="CP097510">
    <property type="protein sequence ID" value="URE37637.1"/>
    <property type="molecule type" value="Genomic_DNA"/>
</dbReference>
<dbReference type="PROSITE" id="PS51666">
    <property type="entry name" value="QLQ"/>
    <property type="match status" value="1"/>
</dbReference>
<protein>
    <recommendedName>
        <fullName evidence="5">Growth-regulating factor</fullName>
    </recommendedName>
</protein>
<accession>A0A9E7HVZ9</accession>
<dbReference type="InterPro" id="IPR014977">
    <property type="entry name" value="WRC_dom"/>
</dbReference>
<comment type="domain">
    <text evidence="5">The QLQ domain and WRC domain may be involved in protein-protein interaction and DNA-binding, respectively.</text>
</comment>
<dbReference type="OrthoDB" id="1927209at2759"/>
<dbReference type="GO" id="GO:0005524">
    <property type="term" value="F:ATP binding"/>
    <property type="evidence" value="ECO:0007669"/>
    <property type="project" value="UniProtKB-UniRule"/>
</dbReference>
<keyword evidence="5" id="KW-0804">Transcription</keyword>
<evidence type="ECO:0000256" key="4">
    <source>
        <dbReference type="PROSITE-ProRule" id="PRU01002"/>
    </source>
</evidence>
<dbReference type="InterPro" id="IPR014978">
    <property type="entry name" value="Gln-Leu-Gln_QLQ"/>
</dbReference>
<feature type="compositionally biased region" description="Polar residues" evidence="6">
    <location>
        <begin position="403"/>
        <end position="413"/>
    </location>
</feature>
<reference evidence="9" key="1">
    <citation type="submission" date="2022-05" db="EMBL/GenBank/DDBJ databases">
        <title>The Musa troglodytarum L. genome provides insights into the mechanism of non-climacteric behaviour and enrichment of carotenoids.</title>
        <authorList>
            <person name="Wang J."/>
        </authorList>
    </citation>
    <scope>NUCLEOTIDE SEQUENCE</scope>
    <source>
        <tissue evidence="9">Leaf</tissue>
    </source>
</reference>